<accession>A0A562HYL7</accession>
<gene>
    <name evidence="2" type="ORF">LX59_03024</name>
</gene>
<dbReference type="AlphaFoldDB" id="A0A562HYL7"/>
<dbReference type="RefSeq" id="WP_144573291.1">
    <property type="nucleotide sequence ID" value="NZ_VLKG01000017.1"/>
</dbReference>
<evidence type="ECO:0000313" key="3">
    <source>
        <dbReference type="Proteomes" id="UP000319627"/>
    </source>
</evidence>
<dbReference type="EMBL" id="VLKG01000017">
    <property type="protein sequence ID" value="TWH63860.1"/>
    <property type="molecule type" value="Genomic_DNA"/>
</dbReference>
<name>A0A562HYL7_9GAMM</name>
<comment type="caution">
    <text evidence="2">The sequence shown here is derived from an EMBL/GenBank/DDBJ whole genome shotgun (WGS) entry which is preliminary data.</text>
</comment>
<protein>
    <submittedName>
        <fullName evidence="2">Uncharacterized protein</fullName>
    </submittedName>
</protein>
<feature type="region of interest" description="Disordered" evidence="1">
    <location>
        <begin position="1"/>
        <end position="20"/>
    </location>
</feature>
<evidence type="ECO:0000256" key="1">
    <source>
        <dbReference type="SAM" id="MobiDB-lite"/>
    </source>
</evidence>
<sequence>MTQTNKERAEKLRSDARSIRLGTKKGPFRFSEKYLDELDARQQRARALEIEANLIDPHARYIYSPPPPLVVKRSLIKALLFIERMCEAGPREAVERKELAAPPQNDTSRHLNTQEQADYLYRDSATRVAIKKHKQRQAS</sequence>
<feature type="compositionally biased region" description="Basic and acidic residues" evidence="1">
    <location>
        <begin position="1"/>
        <end position="18"/>
    </location>
</feature>
<evidence type="ECO:0000313" key="2">
    <source>
        <dbReference type="EMBL" id="TWH63860.1"/>
    </source>
</evidence>
<reference evidence="2 3" key="1">
    <citation type="submission" date="2019-07" db="EMBL/GenBank/DDBJ databases">
        <title>Genomic Encyclopedia of Type Strains, Phase I: the one thousand microbial genomes (KMG-I) project.</title>
        <authorList>
            <person name="Kyrpides N."/>
        </authorList>
    </citation>
    <scope>NUCLEOTIDE SEQUENCE [LARGE SCALE GENOMIC DNA]</scope>
    <source>
        <strain evidence="2 3">DSM 375</strain>
    </source>
</reference>
<proteinExistence type="predicted"/>
<organism evidence="2 3">
    <name type="scientific">Azomonas agilis</name>
    <dbReference type="NCBI Taxonomy" id="116849"/>
    <lineage>
        <taxon>Bacteria</taxon>
        <taxon>Pseudomonadati</taxon>
        <taxon>Pseudomonadota</taxon>
        <taxon>Gammaproteobacteria</taxon>
        <taxon>Pseudomonadales</taxon>
        <taxon>Pseudomonadaceae</taxon>
        <taxon>Azomonas</taxon>
    </lineage>
</organism>
<dbReference type="Proteomes" id="UP000319627">
    <property type="component" value="Unassembled WGS sequence"/>
</dbReference>
<keyword evidence="3" id="KW-1185">Reference proteome</keyword>